<dbReference type="OrthoDB" id="1680238at2"/>
<dbReference type="RefSeq" id="WP_116192835.1">
    <property type="nucleotide sequence ID" value="NZ_QTTN01000072.1"/>
</dbReference>
<evidence type="ECO:0000313" key="3">
    <source>
        <dbReference type="Proteomes" id="UP000256304"/>
    </source>
</evidence>
<reference evidence="2 3" key="1">
    <citation type="submission" date="2018-08" db="EMBL/GenBank/DDBJ databases">
        <title>Genomic Encyclopedia of Type Strains, Phase III (KMG-III): the genomes of soil and plant-associated and newly described type strains.</title>
        <authorList>
            <person name="Whitman W."/>
        </authorList>
    </citation>
    <scope>NUCLEOTIDE SEQUENCE [LARGE SCALE GENOMIC DNA]</scope>
    <source>
        <strain evidence="2 3">CGMCC 1.10966</strain>
    </source>
</reference>
<gene>
    <name evidence="2" type="ORF">A8990_17215</name>
</gene>
<feature type="transmembrane region" description="Helical" evidence="1">
    <location>
        <begin position="251"/>
        <end position="269"/>
    </location>
</feature>
<feature type="transmembrane region" description="Helical" evidence="1">
    <location>
        <begin position="225"/>
        <end position="245"/>
    </location>
</feature>
<evidence type="ECO:0000313" key="2">
    <source>
        <dbReference type="EMBL" id="REE55363.1"/>
    </source>
</evidence>
<dbReference type="EMBL" id="QTTN01000072">
    <property type="protein sequence ID" value="REE55363.1"/>
    <property type="molecule type" value="Genomic_DNA"/>
</dbReference>
<feature type="transmembrane region" description="Helical" evidence="1">
    <location>
        <begin position="6"/>
        <end position="24"/>
    </location>
</feature>
<feature type="transmembrane region" description="Helical" evidence="1">
    <location>
        <begin position="98"/>
        <end position="117"/>
    </location>
</feature>
<name>A0A3D9Q3Q8_9BACL</name>
<evidence type="ECO:0000256" key="1">
    <source>
        <dbReference type="SAM" id="Phobius"/>
    </source>
</evidence>
<feature type="transmembrane region" description="Helical" evidence="1">
    <location>
        <begin position="194"/>
        <end position="216"/>
    </location>
</feature>
<keyword evidence="3" id="KW-1185">Reference proteome</keyword>
<accession>A0A3D9Q3Q8</accession>
<keyword evidence="1" id="KW-1133">Transmembrane helix</keyword>
<keyword evidence="1" id="KW-0812">Transmembrane</keyword>
<feature type="transmembrane region" description="Helical" evidence="1">
    <location>
        <begin position="152"/>
        <end position="174"/>
    </location>
</feature>
<proteinExistence type="predicted"/>
<feature type="transmembrane region" description="Helical" evidence="1">
    <location>
        <begin position="123"/>
        <end position="140"/>
    </location>
</feature>
<dbReference type="Proteomes" id="UP000256304">
    <property type="component" value="Unassembled WGS sequence"/>
</dbReference>
<keyword evidence="1" id="KW-0472">Membrane</keyword>
<dbReference type="AlphaFoldDB" id="A0A3D9Q3Q8"/>
<protein>
    <submittedName>
        <fullName evidence="2">Uncharacterized protein</fullName>
    </submittedName>
</protein>
<organism evidence="2 3">
    <name type="scientific">Paenibacillus taihuensis</name>
    <dbReference type="NCBI Taxonomy" id="1156355"/>
    <lineage>
        <taxon>Bacteria</taxon>
        <taxon>Bacillati</taxon>
        <taxon>Bacillota</taxon>
        <taxon>Bacilli</taxon>
        <taxon>Bacillales</taxon>
        <taxon>Paenibacillaceae</taxon>
        <taxon>Paenibacillus</taxon>
    </lineage>
</organism>
<feature type="transmembrane region" description="Helical" evidence="1">
    <location>
        <begin position="71"/>
        <end position="91"/>
    </location>
</feature>
<sequence length="279" mass="33034">MPNSIPFLILIAVCAIAYSVLLFHKRAAWPVILLLSYSGMIYVFEFFIFIWKDSYRYSPHLLSIPYYDNALGAVFSNLLSVPVVSLFVAVYRLSWRWIVCLSLAYGGVEWLFLHWGIYQHNWWRTWYTILSLMLFFMLTRQWKIWLAGRSRLFKFVTLLMFAWSVVATLVYTLAVTGVRIFHIGYFQDPYHDDIFFSAIYAFFKAAVLSVTVTVTLRRWRRLSSLLIILAAHLILMQLGILRVLIPLWQYWLIYMPCCLFVLWLVAVSSRKLEQFRVEQ</sequence>
<comment type="caution">
    <text evidence="2">The sequence shown here is derived from an EMBL/GenBank/DDBJ whole genome shotgun (WGS) entry which is preliminary data.</text>
</comment>
<feature type="transmembrane region" description="Helical" evidence="1">
    <location>
        <begin position="31"/>
        <end position="51"/>
    </location>
</feature>